<protein>
    <submittedName>
        <fullName evidence="2">Uncharacterized protein</fullName>
    </submittedName>
</protein>
<feature type="compositionally biased region" description="Basic and acidic residues" evidence="1">
    <location>
        <begin position="34"/>
        <end position="51"/>
    </location>
</feature>
<evidence type="ECO:0000313" key="2">
    <source>
        <dbReference type="EMBL" id="KAG0721734.1"/>
    </source>
</evidence>
<evidence type="ECO:0000313" key="3">
    <source>
        <dbReference type="Proteomes" id="UP000770661"/>
    </source>
</evidence>
<dbReference type="AlphaFoldDB" id="A0A8J4YF44"/>
<dbReference type="EMBL" id="JACEEZ010010584">
    <property type="protein sequence ID" value="KAG0721734.1"/>
    <property type="molecule type" value="Genomic_DNA"/>
</dbReference>
<name>A0A8J4YF44_CHIOP</name>
<proteinExistence type="predicted"/>
<gene>
    <name evidence="2" type="ORF">GWK47_045820</name>
</gene>
<accession>A0A8J4YF44</accession>
<keyword evidence="3" id="KW-1185">Reference proteome</keyword>
<organism evidence="2 3">
    <name type="scientific">Chionoecetes opilio</name>
    <name type="common">Atlantic snow crab</name>
    <name type="synonym">Cancer opilio</name>
    <dbReference type="NCBI Taxonomy" id="41210"/>
    <lineage>
        <taxon>Eukaryota</taxon>
        <taxon>Metazoa</taxon>
        <taxon>Ecdysozoa</taxon>
        <taxon>Arthropoda</taxon>
        <taxon>Crustacea</taxon>
        <taxon>Multicrustacea</taxon>
        <taxon>Malacostraca</taxon>
        <taxon>Eumalacostraca</taxon>
        <taxon>Eucarida</taxon>
        <taxon>Decapoda</taxon>
        <taxon>Pleocyemata</taxon>
        <taxon>Brachyura</taxon>
        <taxon>Eubrachyura</taxon>
        <taxon>Majoidea</taxon>
        <taxon>Majidae</taxon>
        <taxon>Chionoecetes</taxon>
    </lineage>
</organism>
<reference evidence="2" key="1">
    <citation type="submission" date="2020-07" db="EMBL/GenBank/DDBJ databases">
        <title>The High-quality genome of the commercially important snow crab, Chionoecetes opilio.</title>
        <authorList>
            <person name="Jeong J.-H."/>
            <person name="Ryu S."/>
        </authorList>
    </citation>
    <scope>NUCLEOTIDE SEQUENCE</scope>
    <source>
        <strain evidence="2">MADBK_172401_WGS</strain>
        <tissue evidence="2">Digestive gland</tissue>
    </source>
</reference>
<feature type="region of interest" description="Disordered" evidence="1">
    <location>
        <begin position="20"/>
        <end position="74"/>
    </location>
</feature>
<dbReference type="Proteomes" id="UP000770661">
    <property type="component" value="Unassembled WGS sequence"/>
</dbReference>
<sequence length="108" mass="11909">MCDGLVEGIEFRRQDVRLRRESPRPADGGGRVVDGCRRGGGDGEWEAERHSRSNSPSVNGSGSPRRSAPIVSPTSRWLDRQQFKKYALVCQQGSHYGTCNACFRTLAA</sequence>
<evidence type="ECO:0000256" key="1">
    <source>
        <dbReference type="SAM" id="MobiDB-lite"/>
    </source>
</evidence>
<feature type="compositionally biased region" description="Low complexity" evidence="1">
    <location>
        <begin position="53"/>
        <end position="67"/>
    </location>
</feature>
<comment type="caution">
    <text evidence="2">The sequence shown here is derived from an EMBL/GenBank/DDBJ whole genome shotgun (WGS) entry which is preliminary data.</text>
</comment>